<sequence>MMLDVTPHGVGNGTDCSPLYQGVAMLCFTLHLAASGAHDDAADVSRDGRVTSLNSLMILQTAAET</sequence>
<protein>
    <submittedName>
        <fullName evidence="1">Uncharacterized protein</fullName>
    </submittedName>
</protein>
<dbReference type="EMBL" id="PQXF01000048">
    <property type="protein sequence ID" value="PXF57816.1"/>
    <property type="molecule type" value="Genomic_DNA"/>
</dbReference>
<name>A0AC61KZS8_9EURY</name>
<evidence type="ECO:0000313" key="2">
    <source>
        <dbReference type="Proteomes" id="UP000248329"/>
    </source>
</evidence>
<accession>A0AC61KZS8</accession>
<evidence type="ECO:0000313" key="1">
    <source>
        <dbReference type="EMBL" id="PXF57816.1"/>
    </source>
</evidence>
<proteinExistence type="predicted"/>
<comment type="caution">
    <text evidence="1">The sequence shown here is derived from an EMBL/GenBank/DDBJ whole genome shotgun (WGS) entry which is preliminary data.</text>
</comment>
<reference evidence="1" key="1">
    <citation type="submission" date="2018-01" db="EMBL/GenBank/DDBJ databases">
        <authorList>
            <person name="Krukenberg V."/>
        </authorList>
    </citation>
    <scope>NUCLEOTIDE SEQUENCE</scope>
    <source>
        <strain evidence="1">E20ANME2</strain>
    </source>
</reference>
<dbReference type="Proteomes" id="UP000248329">
    <property type="component" value="Unassembled WGS sequence"/>
</dbReference>
<organism evidence="1 2">
    <name type="scientific">Candidatus Methanogaster sp</name>
    <dbReference type="NCBI Taxonomy" id="3386292"/>
    <lineage>
        <taxon>Archaea</taxon>
        <taxon>Methanobacteriati</taxon>
        <taxon>Methanobacteriota</taxon>
        <taxon>Stenosarchaea group</taxon>
        <taxon>Methanomicrobia</taxon>
        <taxon>Methanosarcinales</taxon>
        <taxon>ANME-2 cluster</taxon>
        <taxon>Candidatus Methanogasteraceae</taxon>
        <taxon>Candidatus Methanogaster</taxon>
    </lineage>
</organism>
<gene>
    <name evidence="1" type="ORF">C4B59_14470</name>
</gene>